<accession>A0A1I5F2R8</accession>
<dbReference type="CDD" id="cd00093">
    <property type="entry name" value="HTH_XRE"/>
    <property type="match status" value="1"/>
</dbReference>
<dbReference type="EMBL" id="FOWE01000004">
    <property type="protein sequence ID" value="SFO18035.1"/>
    <property type="molecule type" value="Genomic_DNA"/>
</dbReference>
<dbReference type="PANTHER" id="PTHR46797">
    <property type="entry name" value="HTH-TYPE TRANSCRIPTIONAL REGULATOR"/>
    <property type="match status" value="1"/>
</dbReference>
<protein>
    <submittedName>
        <fullName evidence="4">Transcriptional regulator, contains XRE-family HTH domain</fullName>
    </submittedName>
</protein>
<proteinExistence type="predicted"/>
<dbReference type="GO" id="GO:0003700">
    <property type="term" value="F:DNA-binding transcription factor activity"/>
    <property type="evidence" value="ECO:0007669"/>
    <property type="project" value="TreeGrafter"/>
</dbReference>
<dbReference type="GO" id="GO:0005829">
    <property type="term" value="C:cytosol"/>
    <property type="evidence" value="ECO:0007669"/>
    <property type="project" value="TreeGrafter"/>
</dbReference>
<dbReference type="Gene3D" id="1.10.260.40">
    <property type="entry name" value="lambda repressor-like DNA-binding domains"/>
    <property type="match status" value="1"/>
</dbReference>
<dbReference type="Pfam" id="PF01381">
    <property type="entry name" value="HTH_3"/>
    <property type="match status" value="1"/>
</dbReference>
<evidence type="ECO:0000259" key="3">
    <source>
        <dbReference type="PROSITE" id="PS50943"/>
    </source>
</evidence>
<dbReference type="SMART" id="SM00530">
    <property type="entry name" value="HTH_XRE"/>
    <property type="match status" value="1"/>
</dbReference>
<reference evidence="5" key="1">
    <citation type="submission" date="2016-10" db="EMBL/GenBank/DDBJ databases">
        <authorList>
            <person name="Varghese N."/>
            <person name="Submissions S."/>
        </authorList>
    </citation>
    <scope>NUCLEOTIDE SEQUENCE [LARGE SCALE GENOMIC DNA]</scope>
    <source>
        <strain evidence="5">DSM 43161</strain>
    </source>
</reference>
<dbReference type="InterPro" id="IPR050807">
    <property type="entry name" value="TransReg_Diox_bact_type"/>
</dbReference>
<name>A0A1I5F2R8_9ACTN</name>
<feature type="domain" description="HTH cro/C1-type" evidence="3">
    <location>
        <begin position="72"/>
        <end position="126"/>
    </location>
</feature>
<evidence type="ECO:0000313" key="5">
    <source>
        <dbReference type="Proteomes" id="UP000183642"/>
    </source>
</evidence>
<dbReference type="AlphaFoldDB" id="A0A1I5F2R8"/>
<dbReference type="InterPro" id="IPR010982">
    <property type="entry name" value="Lambda_DNA-bd_dom_sf"/>
</dbReference>
<organism evidence="4 5">
    <name type="scientific">Geodermatophilus obscurus</name>
    <dbReference type="NCBI Taxonomy" id="1861"/>
    <lineage>
        <taxon>Bacteria</taxon>
        <taxon>Bacillati</taxon>
        <taxon>Actinomycetota</taxon>
        <taxon>Actinomycetes</taxon>
        <taxon>Geodermatophilales</taxon>
        <taxon>Geodermatophilaceae</taxon>
        <taxon>Geodermatophilus</taxon>
    </lineage>
</organism>
<dbReference type="GO" id="GO:0003677">
    <property type="term" value="F:DNA binding"/>
    <property type="evidence" value="ECO:0007669"/>
    <property type="project" value="UniProtKB-KW"/>
</dbReference>
<evidence type="ECO:0000256" key="2">
    <source>
        <dbReference type="SAM" id="MobiDB-lite"/>
    </source>
</evidence>
<dbReference type="SUPFAM" id="SSF47413">
    <property type="entry name" value="lambda repressor-like DNA-binding domains"/>
    <property type="match status" value="1"/>
</dbReference>
<keyword evidence="1" id="KW-0238">DNA-binding</keyword>
<keyword evidence="5" id="KW-1185">Reference proteome</keyword>
<dbReference type="PANTHER" id="PTHR46797:SF1">
    <property type="entry name" value="METHYLPHOSPHONATE SYNTHASE"/>
    <property type="match status" value="1"/>
</dbReference>
<evidence type="ECO:0000313" key="4">
    <source>
        <dbReference type="EMBL" id="SFO18035.1"/>
    </source>
</evidence>
<dbReference type="InterPro" id="IPR001387">
    <property type="entry name" value="Cro/C1-type_HTH"/>
</dbReference>
<sequence>MRRLTGQCLPERLQLLALLVTVEYVQTPGEFVSGQVRSVREKVDQLAGSVADTVAAEAQQVSTVRSQVGEFIREQRSAARVSLRELARTAGVSNPYLSQVERGLRKPSAEILAAIAKGLEISAETLYEQAGILDRRAGNPDTVAAIRSDDHLSERHKAVLLELYETYVREHATTSPVPVRPPRDHTPQDGEPGDDTTPSKETA</sequence>
<dbReference type="PROSITE" id="PS50943">
    <property type="entry name" value="HTH_CROC1"/>
    <property type="match status" value="1"/>
</dbReference>
<dbReference type="Proteomes" id="UP000183642">
    <property type="component" value="Unassembled WGS sequence"/>
</dbReference>
<gene>
    <name evidence="4" type="ORF">SAMN05660359_01821</name>
</gene>
<evidence type="ECO:0000256" key="1">
    <source>
        <dbReference type="ARBA" id="ARBA00023125"/>
    </source>
</evidence>
<feature type="region of interest" description="Disordered" evidence="2">
    <location>
        <begin position="172"/>
        <end position="203"/>
    </location>
</feature>